<dbReference type="PRINTS" id="PR00111">
    <property type="entry name" value="ABHYDROLASE"/>
</dbReference>
<dbReference type="InterPro" id="IPR000073">
    <property type="entry name" value="AB_hydrolase_1"/>
</dbReference>
<evidence type="ECO:0000313" key="2">
    <source>
        <dbReference type="EMBL" id="NMF92891.1"/>
    </source>
</evidence>
<keyword evidence="3" id="KW-1185">Reference proteome</keyword>
<dbReference type="EMBL" id="WTVH01000008">
    <property type="protein sequence ID" value="NMF92891.1"/>
    <property type="molecule type" value="Genomic_DNA"/>
</dbReference>
<dbReference type="InterPro" id="IPR050266">
    <property type="entry name" value="AB_hydrolase_sf"/>
</dbReference>
<feature type="domain" description="AB hydrolase-1" evidence="1">
    <location>
        <begin position="7"/>
        <end position="222"/>
    </location>
</feature>
<organism evidence="2 3">
    <name type="scientific">Aromatoleum buckelii</name>
    <dbReference type="NCBI Taxonomy" id="200254"/>
    <lineage>
        <taxon>Bacteria</taxon>
        <taxon>Pseudomonadati</taxon>
        <taxon>Pseudomonadota</taxon>
        <taxon>Betaproteobacteria</taxon>
        <taxon>Rhodocyclales</taxon>
        <taxon>Rhodocyclaceae</taxon>
        <taxon>Aromatoleum</taxon>
    </lineage>
</organism>
<proteinExistence type="predicted"/>
<dbReference type="PANTHER" id="PTHR43798">
    <property type="entry name" value="MONOACYLGLYCEROL LIPASE"/>
    <property type="match status" value="1"/>
</dbReference>
<name>A0ABX1N1G8_9RHOO</name>
<gene>
    <name evidence="2" type="ORF">GO608_06080</name>
</gene>
<keyword evidence="2" id="KW-0378">Hydrolase</keyword>
<evidence type="ECO:0000259" key="1">
    <source>
        <dbReference type="Pfam" id="PF12697"/>
    </source>
</evidence>
<dbReference type="Proteomes" id="UP000601990">
    <property type="component" value="Unassembled WGS sequence"/>
</dbReference>
<dbReference type="Gene3D" id="3.40.50.1820">
    <property type="entry name" value="alpha/beta hydrolase"/>
    <property type="match status" value="1"/>
</dbReference>
<dbReference type="Pfam" id="PF12697">
    <property type="entry name" value="Abhydrolase_6"/>
    <property type="match status" value="1"/>
</dbReference>
<reference evidence="2" key="1">
    <citation type="submission" date="2019-12" db="EMBL/GenBank/DDBJ databases">
        <title>Comparative genomics gives insights into the taxonomy of the Azoarcus-Aromatoleum group and reveals separate origins of nif in the plant-associated Azoarcus and non-plant-associated Aromatoleum sub-groups.</title>
        <authorList>
            <person name="Lafos M."/>
            <person name="Maluk M."/>
            <person name="Batista M."/>
            <person name="Junghare M."/>
            <person name="Carmona M."/>
            <person name="Faoro H."/>
            <person name="Cruz L.M."/>
            <person name="Battistoni F."/>
            <person name="De Souza E."/>
            <person name="Pedrosa F."/>
            <person name="Chen W.-M."/>
            <person name="Poole P.S."/>
            <person name="Dixon R.A."/>
            <person name="James E.K."/>
        </authorList>
    </citation>
    <scope>NUCLEOTIDE SEQUENCE</scope>
    <source>
        <strain evidence="2">U120</strain>
    </source>
</reference>
<dbReference type="InterPro" id="IPR029058">
    <property type="entry name" value="AB_hydrolase_fold"/>
</dbReference>
<protein>
    <submittedName>
        <fullName evidence="2">Alpha/beta fold hydrolase</fullName>
    </submittedName>
</protein>
<dbReference type="RefSeq" id="WP_169198182.1">
    <property type="nucleotide sequence ID" value="NZ_WTVH02000010.1"/>
</dbReference>
<dbReference type="PANTHER" id="PTHR43798:SF29">
    <property type="entry name" value="AB HYDROLASE-1 DOMAIN-CONTAINING PROTEIN"/>
    <property type="match status" value="1"/>
</dbReference>
<sequence>MEKMNLLLLPGLLNGASLFEHQADGLADVAGITIADLTGSDSMAGLAEDALAQAPEGPFVLAGMSMGGYVAFEILRRAPHRVRALALLSTSARPDTPEATKAREELIELGATDFPAVIEKLLARMAHPEHANTPEVGGVFQSMATGLGYDVFVRQQRAIMGRADSRPTLADIECPTLVLCGQDDLITPPDVHRELAAGISGARLHVIEECGHLVPLEQPEQVTGLLRDWLGALAVPPKTPGT</sequence>
<accession>A0ABX1N1G8</accession>
<evidence type="ECO:0000313" key="3">
    <source>
        <dbReference type="Proteomes" id="UP000601990"/>
    </source>
</evidence>
<comment type="caution">
    <text evidence="2">The sequence shown here is derived from an EMBL/GenBank/DDBJ whole genome shotgun (WGS) entry which is preliminary data.</text>
</comment>
<dbReference type="SUPFAM" id="SSF53474">
    <property type="entry name" value="alpha/beta-Hydrolases"/>
    <property type="match status" value="1"/>
</dbReference>
<dbReference type="GO" id="GO:0016787">
    <property type="term" value="F:hydrolase activity"/>
    <property type="evidence" value="ECO:0007669"/>
    <property type="project" value="UniProtKB-KW"/>
</dbReference>